<dbReference type="InterPro" id="IPR050858">
    <property type="entry name" value="Mal-CoA-ACP_Trans/PKS_FabD"/>
</dbReference>
<sequence>MEEERQRPDLAFLFPGQGSQAVGMLQDLAAAFPQVRETFAEASEALGFDLWRLVQEGPAEELDQTVNTQPALLAAGVAVWRVWRSQTDICPAWMAGHSLGEYTALVCAGSLPFADTVKLVAERGRLMQTAVPEGKGAMAAVLGLEDHVVVGLCRRVSEETGQRVAAANFNAPGQVVIAGETAAVERACEAAREAGAKRALKLAVSVPSHCELMKPAAERFAALLEAVPVETPKIAVIHNVDVGTHAAPEVIRALLAQQLYSPVRWSDTIRFLRDQGVSRFVEAGPGKVLTGLNKRIVKECRTLPVFDPATLAASLEEIL</sequence>
<evidence type="ECO:0000313" key="9">
    <source>
        <dbReference type="EMBL" id="BCX82278.1"/>
    </source>
</evidence>
<dbReference type="GO" id="GO:0006633">
    <property type="term" value="P:fatty acid biosynthetic process"/>
    <property type="evidence" value="ECO:0007669"/>
    <property type="project" value="TreeGrafter"/>
</dbReference>
<protein>
    <recommendedName>
        <fullName evidence="2 6">Malonyl CoA-acyl carrier protein transacylase</fullName>
        <ecNumber evidence="1 6">2.3.1.39</ecNumber>
    </recommendedName>
</protein>
<feature type="domain" description="Malonyl-CoA:ACP transacylase (MAT)" evidence="8">
    <location>
        <begin position="13"/>
        <end position="310"/>
    </location>
</feature>
<dbReference type="GO" id="GO:0004314">
    <property type="term" value="F:[acyl-carrier-protein] S-malonyltransferase activity"/>
    <property type="evidence" value="ECO:0007669"/>
    <property type="project" value="UniProtKB-EC"/>
</dbReference>
<dbReference type="EC" id="2.3.1.39" evidence="1 6"/>
<dbReference type="InterPro" id="IPR024925">
    <property type="entry name" value="Malonyl_CoA-ACP_transAc"/>
</dbReference>
<dbReference type="NCBIfam" id="TIGR00128">
    <property type="entry name" value="fabD"/>
    <property type="match status" value="1"/>
</dbReference>
<evidence type="ECO:0000256" key="3">
    <source>
        <dbReference type="ARBA" id="ARBA00022679"/>
    </source>
</evidence>
<dbReference type="RefSeq" id="WP_317704684.1">
    <property type="nucleotide sequence ID" value="NZ_AP024714.1"/>
</dbReference>
<keyword evidence="3 6" id="KW-0808">Transferase</keyword>
<dbReference type="PANTHER" id="PTHR42681:SF1">
    <property type="entry name" value="MALONYL-COA-ACYL CARRIER PROTEIN TRANSACYLASE, MITOCHONDRIAL"/>
    <property type="match status" value="1"/>
</dbReference>
<dbReference type="Gene3D" id="3.40.366.10">
    <property type="entry name" value="Malonyl-Coenzyme A Acyl Carrier Protein, domain 2"/>
    <property type="match status" value="1"/>
</dbReference>
<dbReference type="Proteomes" id="UP001321825">
    <property type="component" value="Chromosome"/>
</dbReference>
<dbReference type="PANTHER" id="PTHR42681">
    <property type="entry name" value="MALONYL-COA-ACYL CARRIER PROTEIN TRANSACYLASE, MITOCHONDRIAL"/>
    <property type="match status" value="1"/>
</dbReference>
<dbReference type="InterPro" id="IPR014043">
    <property type="entry name" value="Acyl_transferase_dom"/>
</dbReference>
<dbReference type="Gene3D" id="3.30.70.250">
    <property type="entry name" value="Malonyl-CoA ACP transacylase, ACP-binding"/>
    <property type="match status" value="1"/>
</dbReference>
<dbReference type="InterPro" id="IPR016035">
    <property type="entry name" value="Acyl_Trfase/lysoPLipase"/>
</dbReference>
<dbReference type="InterPro" id="IPR016036">
    <property type="entry name" value="Malonyl_transacylase_ACP-bd"/>
</dbReference>
<comment type="catalytic activity">
    <reaction evidence="5 6">
        <text>holo-[ACP] + malonyl-CoA = malonyl-[ACP] + CoA</text>
        <dbReference type="Rhea" id="RHEA:41792"/>
        <dbReference type="Rhea" id="RHEA-COMP:9623"/>
        <dbReference type="Rhea" id="RHEA-COMP:9685"/>
        <dbReference type="ChEBI" id="CHEBI:57287"/>
        <dbReference type="ChEBI" id="CHEBI:57384"/>
        <dbReference type="ChEBI" id="CHEBI:64479"/>
        <dbReference type="ChEBI" id="CHEBI:78449"/>
        <dbReference type="EC" id="2.3.1.39"/>
    </reaction>
</comment>
<keyword evidence="4 6" id="KW-0012">Acyltransferase</keyword>
<reference evidence="10" key="1">
    <citation type="journal article" date="2024" name="Int. J. Syst. Evol. Microbiol.">
        <title>Methylomarinovum tepidoasis sp. nov., a moderately thermophilic methanotroph of the family Methylothermaceae isolated from a deep-sea hydrothermal field.</title>
        <authorList>
            <person name="Hirayama H."/>
            <person name="Takaki Y."/>
            <person name="Abe M."/>
            <person name="Miyazaki M."/>
            <person name="Uematsu K."/>
            <person name="Matsui Y."/>
            <person name="Takai K."/>
        </authorList>
    </citation>
    <scope>NUCLEOTIDE SEQUENCE [LARGE SCALE GENOMIC DNA]</scope>
    <source>
        <strain evidence="10">IT-9</strain>
    </source>
</reference>
<dbReference type="GO" id="GO:0005829">
    <property type="term" value="C:cytosol"/>
    <property type="evidence" value="ECO:0007669"/>
    <property type="project" value="TreeGrafter"/>
</dbReference>
<name>A0AAU9BTN5_9GAMM</name>
<feature type="active site" evidence="7">
    <location>
        <position position="98"/>
    </location>
</feature>
<dbReference type="KEGG" id="mcau:MIT9_P1864"/>
<evidence type="ECO:0000256" key="2">
    <source>
        <dbReference type="ARBA" id="ARBA00018953"/>
    </source>
</evidence>
<dbReference type="SMART" id="SM00827">
    <property type="entry name" value="PKS_AT"/>
    <property type="match status" value="1"/>
</dbReference>
<organism evidence="9 10">
    <name type="scientific">Methylomarinovum caldicuralii</name>
    <dbReference type="NCBI Taxonomy" id="438856"/>
    <lineage>
        <taxon>Bacteria</taxon>
        <taxon>Pseudomonadati</taxon>
        <taxon>Pseudomonadota</taxon>
        <taxon>Gammaproteobacteria</taxon>
        <taxon>Methylococcales</taxon>
        <taxon>Methylothermaceae</taxon>
        <taxon>Methylomarinovum</taxon>
    </lineage>
</organism>
<evidence type="ECO:0000256" key="6">
    <source>
        <dbReference type="PIRNR" id="PIRNR000446"/>
    </source>
</evidence>
<dbReference type="EMBL" id="AP024714">
    <property type="protein sequence ID" value="BCX82278.1"/>
    <property type="molecule type" value="Genomic_DNA"/>
</dbReference>
<dbReference type="InterPro" id="IPR001227">
    <property type="entry name" value="Ac_transferase_dom_sf"/>
</dbReference>
<evidence type="ECO:0000256" key="1">
    <source>
        <dbReference type="ARBA" id="ARBA00013258"/>
    </source>
</evidence>
<dbReference type="PIRSF" id="PIRSF000446">
    <property type="entry name" value="Mct"/>
    <property type="match status" value="1"/>
</dbReference>
<evidence type="ECO:0000256" key="5">
    <source>
        <dbReference type="ARBA" id="ARBA00048462"/>
    </source>
</evidence>
<dbReference type="AlphaFoldDB" id="A0AAU9BTN5"/>
<accession>A0AAU9BTN5</accession>
<evidence type="ECO:0000256" key="4">
    <source>
        <dbReference type="ARBA" id="ARBA00023315"/>
    </source>
</evidence>
<evidence type="ECO:0000259" key="8">
    <source>
        <dbReference type="SMART" id="SM00827"/>
    </source>
</evidence>
<evidence type="ECO:0000313" key="10">
    <source>
        <dbReference type="Proteomes" id="UP001321825"/>
    </source>
</evidence>
<comment type="similarity">
    <text evidence="6">Belongs to the fabD family.</text>
</comment>
<feature type="active site" evidence="7">
    <location>
        <position position="209"/>
    </location>
</feature>
<dbReference type="SUPFAM" id="SSF55048">
    <property type="entry name" value="Probable ACP-binding domain of malonyl-CoA ACP transacylase"/>
    <property type="match status" value="1"/>
</dbReference>
<evidence type="ECO:0000256" key="7">
    <source>
        <dbReference type="PIRSR" id="PIRSR000446-1"/>
    </source>
</evidence>
<dbReference type="SUPFAM" id="SSF52151">
    <property type="entry name" value="FabD/lysophospholipase-like"/>
    <property type="match status" value="1"/>
</dbReference>
<keyword evidence="10" id="KW-1185">Reference proteome</keyword>
<dbReference type="InterPro" id="IPR004410">
    <property type="entry name" value="Malonyl_CoA-ACP_transAc_FabD"/>
</dbReference>
<dbReference type="FunFam" id="3.30.70.250:FF:000001">
    <property type="entry name" value="Malonyl CoA-acyl carrier protein transacylase"/>
    <property type="match status" value="1"/>
</dbReference>
<gene>
    <name evidence="9" type="ORF">MIT9_P1864</name>
</gene>
<dbReference type="Pfam" id="PF00698">
    <property type="entry name" value="Acyl_transf_1"/>
    <property type="match status" value="1"/>
</dbReference>
<proteinExistence type="inferred from homology"/>